<evidence type="ECO:0000259" key="3">
    <source>
        <dbReference type="Pfam" id="PF07587"/>
    </source>
</evidence>
<dbReference type="Pfam" id="PF13385">
    <property type="entry name" value="Laminin_G_3"/>
    <property type="match status" value="1"/>
</dbReference>
<name>A0A517U255_9BACT</name>
<feature type="domain" description="DUF1549" evidence="2">
    <location>
        <begin position="168"/>
        <end position="380"/>
    </location>
</feature>
<dbReference type="PANTHER" id="PTHR35889">
    <property type="entry name" value="CYCLOINULO-OLIGOSACCHARIDE FRUCTANOTRANSFERASE-RELATED"/>
    <property type="match status" value="1"/>
</dbReference>
<dbReference type="Gene3D" id="2.60.120.200">
    <property type="match status" value="1"/>
</dbReference>
<dbReference type="InterPro" id="IPR011429">
    <property type="entry name" value="Cyt_c_Planctomycete-type"/>
</dbReference>
<protein>
    <submittedName>
        <fullName evidence="5">Planctomycete cytochrome C</fullName>
    </submittedName>
</protein>
<dbReference type="SUPFAM" id="SSF49899">
    <property type="entry name" value="Concanavalin A-like lectins/glucanases"/>
    <property type="match status" value="1"/>
</dbReference>
<organism evidence="5 6">
    <name type="scientific">Lacipirellula limnantheis</name>
    <dbReference type="NCBI Taxonomy" id="2528024"/>
    <lineage>
        <taxon>Bacteria</taxon>
        <taxon>Pseudomonadati</taxon>
        <taxon>Planctomycetota</taxon>
        <taxon>Planctomycetia</taxon>
        <taxon>Pirellulales</taxon>
        <taxon>Lacipirellulaceae</taxon>
        <taxon>Lacipirellula</taxon>
    </lineage>
</organism>
<evidence type="ECO:0000313" key="6">
    <source>
        <dbReference type="Proteomes" id="UP000317909"/>
    </source>
</evidence>
<feature type="domain" description="DUF1553" evidence="3">
    <location>
        <begin position="738"/>
        <end position="991"/>
    </location>
</feature>
<dbReference type="InterPro" id="IPR011444">
    <property type="entry name" value="DUF1549"/>
</dbReference>
<dbReference type="Pfam" id="PF07587">
    <property type="entry name" value="PSD1"/>
    <property type="match status" value="1"/>
</dbReference>
<dbReference type="AlphaFoldDB" id="A0A517U255"/>
<accession>A0A517U255</accession>
<dbReference type="InterPro" id="IPR013320">
    <property type="entry name" value="ConA-like_dom_sf"/>
</dbReference>
<keyword evidence="1" id="KW-0732">Signal</keyword>
<evidence type="ECO:0000259" key="2">
    <source>
        <dbReference type="Pfam" id="PF07583"/>
    </source>
</evidence>
<feature type="domain" description="Cytochrome C Planctomycete-type" evidence="4">
    <location>
        <begin position="51"/>
        <end position="104"/>
    </location>
</feature>
<keyword evidence="6" id="KW-1185">Reference proteome</keyword>
<evidence type="ECO:0000259" key="4">
    <source>
        <dbReference type="Pfam" id="PF07635"/>
    </source>
</evidence>
<dbReference type="KEGG" id="llh:I41_38880"/>
<reference evidence="5 6" key="1">
    <citation type="submission" date="2019-02" db="EMBL/GenBank/DDBJ databases">
        <title>Deep-cultivation of Planctomycetes and their phenomic and genomic characterization uncovers novel biology.</title>
        <authorList>
            <person name="Wiegand S."/>
            <person name="Jogler M."/>
            <person name="Boedeker C."/>
            <person name="Pinto D."/>
            <person name="Vollmers J."/>
            <person name="Rivas-Marin E."/>
            <person name="Kohn T."/>
            <person name="Peeters S.H."/>
            <person name="Heuer A."/>
            <person name="Rast P."/>
            <person name="Oberbeckmann S."/>
            <person name="Bunk B."/>
            <person name="Jeske O."/>
            <person name="Meyerdierks A."/>
            <person name="Storesund J.E."/>
            <person name="Kallscheuer N."/>
            <person name="Luecker S."/>
            <person name="Lage O.M."/>
            <person name="Pohl T."/>
            <person name="Merkel B.J."/>
            <person name="Hornburger P."/>
            <person name="Mueller R.-W."/>
            <person name="Bruemmer F."/>
            <person name="Labrenz M."/>
            <person name="Spormann A.M."/>
            <person name="Op den Camp H."/>
            <person name="Overmann J."/>
            <person name="Amann R."/>
            <person name="Jetten M.S.M."/>
            <person name="Mascher T."/>
            <person name="Medema M.H."/>
            <person name="Devos D.P."/>
            <person name="Kaster A.-K."/>
            <person name="Ovreas L."/>
            <person name="Rohde M."/>
            <person name="Galperin M.Y."/>
            <person name="Jogler C."/>
        </authorList>
    </citation>
    <scope>NUCLEOTIDE SEQUENCE [LARGE SCALE GENOMIC DNA]</scope>
    <source>
        <strain evidence="5 6">I41</strain>
    </source>
</reference>
<feature type="signal peptide" evidence="1">
    <location>
        <begin position="1"/>
        <end position="25"/>
    </location>
</feature>
<dbReference type="InterPro" id="IPR022655">
    <property type="entry name" value="DUF1553"/>
</dbReference>
<dbReference type="EMBL" id="CP036339">
    <property type="protein sequence ID" value="QDT74690.1"/>
    <property type="molecule type" value="Genomic_DNA"/>
</dbReference>
<dbReference type="Pfam" id="PF07635">
    <property type="entry name" value="PSCyt1"/>
    <property type="match status" value="1"/>
</dbReference>
<dbReference type="OrthoDB" id="127107at2"/>
<dbReference type="Proteomes" id="UP000317909">
    <property type="component" value="Chromosome"/>
</dbReference>
<evidence type="ECO:0000313" key="5">
    <source>
        <dbReference type="EMBL" id="QDT74690.1"/>
    </source>
</evidence>
<feature type="chain" id="PRO_5022141229" evidence="1">
    <location>
        <begin position="26"/>
        <end position="1015"/>
    </location>
</feature>
<sequence precursor="true">MSRTHFVILWSLVFGGGLASAHLHAEPNAEASFDAAQEFDDSIASLLARRCLECHNPSDMKGGLDLTSSAAALAGGDSGPSISPGKREKSLLWERIISDEMPPKSPLSAAEKEMLGDWIASGADWGRESIDRFRYTSDVRAGYDWWSLQPVVRAPAPAVKDAKWPRNPVDAFVLAKLEAEGLAPSPEADRRTLLRRLAFDLTGLPPTPEEVAAFVADVDPRAYEKQVDRLLASPDYGERWARHWLDVVRFGESNGFEYDEPRRNAWPYRDWVIAALNRDLPFDEFARQQLAGDVLAPDDAEAIKATGFLVAGAYDTAGQNQQSDAMKAVVRQDELEDIVGTTCQTFLALTANCARCHDHKFDPIRQVEYYQLTSALSGVRHGERDVTSAAERAEFARRSAETSAELAELAAQVEALESPIRAQIRAERAGGSAATVSPPRPLVRWDFDEGPHASQGNLPGTLHGGAQLRNGALLLDGKEAFAASAPLETELQAKTLEAWVSLADLKQGGGGVMSVQSLDGAVFDAIVFAERESACWMAGSDGFARTRSFGGPPETEGDRELVHVAIVYAADGAITAYRNGIPYGEPYVADPPVRFQAGEAQVVFGLRHGTAGGNRMLAGSIDRAQLYDRALSPAEVAASAGAASEYVSEEALVARLSPAEVATRAALLTRLEALRKSTPVLPNTTCYAVAPRQPEPARLLLRGDIRLTADVVKPGGVAALAGVPADFGLSADAPEAERRVALSRWITDPRNPLFPRVIANRVWQYHFGIGLVDTPNDFGFGGSRPSHPLLLDWLAATLIDEQWSLKELHRLIVLSATYRQTSRPIPAAARLDAENRWLWRKSPVRLEAEEVRDAALAIAGELNAVRTGPGFRDYNEVLRSGTYTYEPADPLGPEFNRRSIYRVWARGGRNGLLDAFDCPDPSTTTPKRAVTTTPLQALALLNSSFILRMSEKLAERVVREVGENVSDQIARTYRLAYIRDPSDEEVLIARQAVERHGLSALTRAIYNSNEFLYVD</sequence>
<dbReference type="RefSeq" id="WP_145434433.1">
    <property type="nucleotide sequence ID" value="NZ_CP036339.1"/>
</dbReference>
<dbReference type="PANTHER" id="PTHR35889:SF3">
    <property type="entry name" value="F-BOX DOMAIN-CONTAINING PROTEIN"/>
    <property type="match status" value="1"/>
</dbReference>
<dbReference type="Pfam" id="PF07583">
    <property type="entry name" value="PSCyt2"/>
    <property type="match status" value="1"/>
</dbReference>
<proteinExistence type="predicted"/>
<evidence type="ECO:0000256" key="1">
    <source>
        <dbReference type="SAM" id="SignalP"/>
    </source>
</evidence>
<gene>
    <name evidence="5" type="ORF">I41_38880</name>
</gene>